<organism evidence="2 3">
    <name type="scientific">Romanomermis culicivorax</name>
    <name type="common">Nematode worm</name>
    <dbReference type="NCBI Taxonomy" id="13658"/>
    <lineage>
        <taxon>Eukaryota</taxon>
        <taxon>Metazoa</taxon>
        <taxon>Ecdysozoa</taxon>
        <taxon>Nematoda</taxon>
        <taxon>Enoplea</taxon>
        <taxon>Dorylaimia</taxon>
        <taxon>Mermithida</taxon>
        <taxon>Mermithoidea</taxon>
        <taxon>Mermithidae</taxon>
        <taxon>Romanomermis</taxon>
    </lineage>
</organism>
<evidence type="ECO:0000313" key="2">
    <source>
        <dbReference type="Proteomes" id="UP000887565"/>
    </source>
</evidence>
<evidence type="ECO:0000313" key="3">
    <source>
        <dbReference type="WBParaSite" id="nRc.2.0.1.t37523-RA"/>
    </source>
</evidence>
<evidence type="ECO:0000256" key="1">
    <source>
        <dbReference type="SAM" id="MobiDB-lite"/>
    </source>
</evidence>
<dbReference type="Proteomes" id="UP000887565">
    <property type="component" value="Unplaced"/>
</dbReference>
<keyword evidence="2" id="KW-1185">Reference proteome</keyword>
<dbReference type="WBParaSite" id="nRc.2.0.1.t37523-RA">
    <property type="protein sequence ID" value="nRc.2.0.1.t37523-RA"/>
    <property type="gene ID" value="nRc.2.0.1.g37523"/>
</dbReference>
<protein>
    <submittedName>
        <fullName evidence="3">Uncharacterized protein</fullName>
    </submittedName>
</protein>
<accession>A0A915KFD5</accession>
<feature type="region of interest" description="Disordered" evidence="1">
    <location>
        <begin position="42"/>
        <end position="62"/>
    </location>
</feature>
<dbReference type="AlphaFoldDB" id="A0A915KFD5"/>
<proteinExistence type="predicted"/>
<reference evidence="3" key="1">
    <citation type="submission" date="2022-11" db="UniProtKB">
        <authorList>
            <consortium name="WormBaseParasite"/>
        </authorList>
    </citation>
    <scope>IDENTIFICATION</scope>
</reference>
<name>A0A915KFD5_ROMCU</name>
<sequence>MHEYESTNLRLASGMAKRFFPVSFRRTPSLARKFLLEENWCQEEGPQKEKKKNMKKGNNGEE</sequence>